<evidence type="ECO:0000256" key="6">
    <source>
        <dbReference type="SAM" id="Phobius"/>
    </source>
</evidence>
<feature type="transmembrane region" description="Helical" evidence="6">
    <location>
        <begin position="329"/>
        <end position="349"/>
    </location>
</feature>
<keyword evidence="4 6" id="KW-1133">Transmembrane helix</keyword>
<feature type="transmembrane region" description="Helical" evidence="6">
    <location>
        <begin position="483"/>
        <end position="504"/>
    </location>
</feature>
<keyword evidence="2" id="KW-1003">Cell membrane</keyword>
<proteinExistence type="predicted"/>
<feature type="transmembrane region" description="Helical" evidence="6">
    <location>
        <begin position="295"/>
        <end position="317"/>
    </location>
</feature>
<evidence type="ECO:0000256" key="4">
    <source>
        <dbReference type="ARBA" id="ARBA00022989"/>
    </source>
</evidence>
<reference evidence="8" key="1">
    <citation type="journal article" date="2019" name="Int. J. Syst. Evol. Microbiol.">
        <title>The Global Catalogue of Microorganisms (GCM) 10K type strain sequencing project: providing services to taxonomists for standard genome sequencing and annotation.</title>
        <authorList>
            <consortium name="The Broad Institute Genomics Platform"/>
            <consortium name="The Broad Institute Genome Sequencing Center for Infectious Disease"/>
            <person name="Wu L."/>
            <person name="Ma J."/>
        </authorList>
    </citation>
    <scope>NUCLEOTIDE SEQUENCE [LARGE SCALE GENOMIC DNA]</scope>
    <source>
        <strain evidence="8">CGMCC 4.7152</strain>
    </source>
</reference>
<dbReference type="Pfam" id="PF03706">
    <property type="entry name" value="LPG_synthase_TM"/>
    <property type="match status" value="1"/>
</dbReference>
<protein>
    <submittedName>
        <fullName evidence="7">YbhN family protein</fullName>
    </submittedName>
</protein>
<dbReference type="EMBL" id="JBHSIU010000030">
    <property type="protein sequence ID" value="MFC5001235.1"/>
    <property type="molecule type" value="Genomic_DNA"/>
</dbReference>
<feature type="transmembrane region" description="Helical" evidence="6">
    <location>
        <begin position="221"/>
        <end position="240"/>
    </location>
</feature>
<feature type="transmembrane region" description="Helical" evidence="6">
    <location>
        <begin position="181"/>
        <end position="201"/>
    </location>
</feature>
<evidence type="ECO:0000256" key="5">
    <source>
        <dbReference type="ARBA" id="ARBA00023136"/>
    </source>
</evidence>
<evidence type="ECO:0000313" key="7">
    <source>
        <dbReference type="EMBL" id="MFC5001235.1"/>
    </source>
</evidence>
<dbReference type="PANTHER" id="PTHR39087:SF2">
    <property type="entry name" value="UPF0104 MEMBRANE PROTEIN MJ1595"/>
    <property type="match status" value="1"/>
</dbReference>
<gene>
    <name evidence="7" type="ORF">ACFPIJ_25780</name>
</gene>
<evidence type="ECO:0000256" key="1">
    <source>
        <dbReference type="ARBA" id="ARBA00004651"/>
    </source>
</evidence>
<evidence type="ECO:0000313" key="8">
    <source>
        <dbReference type="Proteomes" id="UP001595912"/>
    </source>
</evidence>
<keyword evidence="8" id="KW-1185">Reference proteome</keyword>
<keyword evidence="5 6" id="KW-0472">Membrane</keyword>
<dbReference type="RefSeq" id="WP_380118040.1">
    <property type="nucleotide sequence ID" value="NZ_JBHSIU010000030.1"/>
</dbReference>
<sequence length="510" mass="53213">MDESAAVQRAGAYLRGDDARAQVQFATRHIGADQVADRLAHEGGLPWTARWLLPVEETPHRTLIALRGPVTALWADGRMVGAIAASGQCAVCDTDGRVAVEGHGRATVDGRHLLAAADRTGLRLPAAARPPAAEALRPQSGGCGLDIDGTRHVQAVSISLAHCTRMSTALMWVTAARRTRVWPRWVGFALTLAAVTVAFVLLRRSLPDPGTVLRSLVDAQWWWLAVALLVQAGSVLMYAVQQRRLLAAYGGAMSRVKAVGVSLARTALSTAMPAGGPVSTAFAVRQFRAHGLSGAHALATTALASAQASAAIVLVYLAWWLTGLSTGELVRAAAAAALLCPAVLLVRRVRLGRRPVWRRTVRGPAGGPARPAGPLHRGAHAVLRLGADTSRACWSLPGRYWLTAGGAAVARRLFDLACFVAAAHAFRLDTATSALVGAYLTGQLIRQIPLVAGGAGLVEAGLLAALITSGAEPATATAAVLTYRLLSCWLIALAGLPVVIALGATDQPGR</sequence>
<dbReference type="PANTHER" id="PTHR39087">
    <property type="entry name" value="UPF0104 MEMBRANE PROTEIN MJ1595"/>
    <property type="match status" value="1"/>
</dbReference>
<evidence type="ECO:0000256" key="3">
    <source>
        <dbReference type="ARBA" id="ARBA00022692"/>
    </source>
</evidence>
<dbReference type="Proteomes" id="UP001595912">
    <property type="component" value="Unassembled WGS sequence"/>
</dbReference>
<dbReference type="InterPro" id="IPR022791">
    <property type="entry name" value="L-PG_synthase/AglD"/>
</dbReference>
<feature type="transmembrane region" description="Helical" evidence="6">
    <location>
        <begin position="450"/>
        <end position="471"/>
    </location>
</feature>
<name>A0ABV9W041_9ACTN</name>
<accession>A0ABV9W041</accession>
<keyword evidence="3 6" id="KW-0812">Transmembrane</keyword>
<comment type="subcellular location">
    <subcellularLocation>
        <location evidence="1">Cell membrane</location>
        <topology evidence="1">Multi-pass membrane protein</topology>
    </subcellularLocation>
</comment>
<organism evidence="7 8">
    <name type="scientific">Dactylosporangium cerinum</name>
    <dbReference type="NCBI Taxonomy" id="1434730"/>
    <lineage>
        <taxon>Bacteria</taxon>
        <taxon>Bacillati</taxon>
        <taxon>Actinomycetota</taxon>
        <taxon>Actinomycetes</taxon>
        <taxon>Micromonosporales</taxon>
        <taxon>Micromonosporaceae</taxon>
        <taxon>Dactylosporangium</taxon>
    </lineage>
</organism>
<comment type="caution">
    <text evidence="7">The sequence shown here is derived from an EMBL/GenBank/DDBJ whole genome shotgun (WGS) entry which is preliminary data.</text>
</comment>
<evidence type="ECO:0000256" key="2">
    <source>
        <dbReference type="ARBA" id="ARBA00022475"/>
    </source>
</evidence>